<dbReference type="NCBIfam" id="TIGR00112">
    <property type="entry name" value="proC"/>
    <property type="match status" value="1"/>
</dbReference>
<dbReference type="FunFam" id="1.10.3730.10:FF:000001">
    <property type="entry name" value="Pyrroline-5-carboxylate reductase"/>
    <property type="match status" value="1"/>
</dbReference>
<dbReference type="Pfam" id="PF14748">
    <property type="entry name" value="P5CR_dimer"/>
    <property type="match status" value="1"/>
</dbReference>
<dbReference type="OrthoDB" id="25257at2157"/>
<feature type="binding site" evidence="6">
    <location>
        <begin position="70"/>
        <end position="73"/>
    </location>
    <ligand>
        <name>NADP(+)</name>
        <dbReference type="ChEBI" id="CHEBI:58349"/>
    </ligand>
</feature>
<dbReference type="InterPro" id="IPR053790">
    <property type="entry name" value="P5CR-like_CS"/>
</dbReference>
<keyword evidence="2 4" id="KW-0521">NADP</keyword>
<dbReference type="InterPro" id="IPR028939">
    <property type="entry name" value="P5C_Rdtase_cat_N"/>
</dbReference>
<reference evidence="11" key="1">
    <citation type="journal article" date="2008" name="J. Bacteriol.">
        <title>Genome sequence of Thermofilum pendens reveals an exceptional loss of biosynthetic pathways without genome reduction.</title>
        <authorList>
            <person name="Anderson I."/>
            <person name="Rodriguez J."/>
            <person name="Susanti D."/>
            <person name="Porat I."/>
            <person name="Reich C."/>
            <person name="Ulrich L.E."/>
            <person name="Elkins J.G."/>
            <person name="Mavromatis K."/>
            <person name="Lykidis A."/>
            <person name="Kim E."/>
            <person name="Thompson L.S."/>
            <person name="Nolan M."/>
            <person name="Land M."/>
            <person name="Copeland A."/>
            <person name="Lapidus A."/>
            <person name="Lucas S."/>
            <person name="Detter C."/>
            <person name="Zhulin I.B."/>
            <person name="Olsen G.J."/>
            <person name="Whitman W."/>
            <person name="Mukhopadhyay B."/>
            <person name="Bristow J."/>
            <person name="Kyrpides N."/>
        </authorList>
    </citation>
    <scope>NUCLEOTIDE SEQUENCE [LARGE SCALE GENOMIC DNA]</scope>
    <source>
        <strain evidence="11">DSM 2475 / Hrk 5</strain>
    </source>
</reference>
<dbReference type="GO" id="GO:0004735">
    <property type="term" value="F:pyrroline-5-carboxylate reductase activity"/>
    <property type="evidence" value="ECO:0007669"/>
    <property type="project" value="UniProtKB-UniRule"/>
</dbReference>
<dbReference type="AlphaFoldDB" id="A1S1A4"/>
<dbReference type="UniPathway" id="UPA00098">
    <property type="reaction ID" value="UER00361"/>
</dbReference>
<dbReference type="PROSITE" id="PS00521">
    <property type="entry name" value="P5CR"/>
    <property type="match status" value="1"/>
</dbReference>
<dbReference type="PIRSF" id="PIRSF000193">
    <property type="entry name" value="Pyrrol-5-carb_rd"/>
    <property type="match status" value="1"/>
</dbReference>
<evidence type="ECO:0000313" key="10">
    <source>
        <dbReference type="EMBL" id="ABL79234.1"/>
    </source>
</evidence>
<dbReference type="InterPro" id="IPR029036">
    <property type="entry name" value="P5CR_dimer"/>
</dbReference>
<dbReference type="PANTHER" id="PTHR11645">
    <property type="entry name" value="PYRROLINE-5-CARBOXYLATE REDUCTASE"/>
    <property type="match status" value="1"/>
</dbReference>
<comment type="pathway">
    <text evidence="4 7">Amino-acid biosynthesis; L-proline biosynthesis; L-proline from L-glutamate 5-semialdehyde: step 1/1.</text>
</comment>
<feature type="binding site" evidence="6">
    <location>
        <position position="57"/>
    </location>
    <ligand>
        <name>NADPH</name>
        <dbReference type="ChEBI" id="CHEBI:57783"/>
    </ligand>
</feature>
<dbReference type="GeneID" id="4602075"/>
<dbReference type="Gene3D" id="1.10.3730.10">
    <property type="entry name" value="ProC C-terminal domain-like"/>
    <property type="match status" value="1"/>
</dbReference>
<comment type="function">
    <text evidence="4">Catalyzes the reduction of 1-pyrroline-5-carboxylate (PCA) to L-proline.</text>
</comment>
<evidence type="ECO:0000256" key="1">
    <source>
        <dbReference type="ARBA" id="ARBA00005525"/>
    </source>
</evidence>
<dbReference type="GO" id="GO:0055129">
    <property type="term" value="P:L-proline biosynthetic process"/>
    <property type="evidence" value="ECO:0007669"/>
    <property type="project" value="UniProtKB-UniRule"/>
</dbReference>
<evidence type="ECO:0000256" key="3">
    <source>
        <dbReference type="ARBA" id="ARBA00023002"/>
    </source>
</evidence>
<dbReference type="SUPFAM" id="SSF48179">
    <property type="entry name" value="6-phosphogluconate dehydrogenase C-terminal domain-like"/>
    <property type="match status" value="1"/>
</dbReference>
<evidence type="ECO:0000259" key="9">
    <source>
        <dbReference type="Pfam" id="PF14748"/>
    </source>
</evidence>
<proteinExistence type="inferred from homology"/>
<evidence type="ECO:0000259" key="8">
    <source>
        <dbReference type="Pfam" id="PF03807"/>
    </source>
</evidence>
<dbReference type="Pfam" id="PF03807">
    <property type="entry name" value="F420_oxidored"/>
    <property type="match status" value="1"/>
</dbReference>
<comment type="subcellular location">
    <subcellularLocation>
        <location evidence="4">Cytoplasm</location>
    </subcellularLocation>
</comment>
<gene>
    <name evidence="4" type="primary">proC</name>
    <name evidence="10" type="ordered locus">Tpen_1839</name>
</gene>
<dbReference type="InterPro" id="IPR000304">
    <property type="entry name" value="Pyrroline-COOH_reductase"/>
</dbReference>
<comment type="catalytic activity">
    <reaction evidence="4 7">
        <text>L-proline + NADP(+) = (S)-1-pyrroline-5-carboxylate + NADPH + 2 H(+)</text>
        <dbReference type="Rhea" id="RHEA:14109"/>
        <dbReference type="ChEBI" id="CHEBI:15378"/>
        <dbReference type="ChEBI" id="CHEBI:17388"/>
        <dbReference type="ChEBI" id="CHEBI:57783"/>
        <dbReference type="ChEBI" id="CHEBI:58349"/>
        <dbReference type="ChEBI" id="CHEBI:60039"/>
        <dbReference type="EC" id="1.5.1.2"/>
    </reaction>
</comment>
<dbReference type="PANTHER" id="PTHR11645:SF0">
    <property type="entry name" value="PYRROLINE-5-CARBOXYLATE REDUCTASE 3"/>
    <property type="match status" value="1"/>
</dbReference>
<dbReference type="InterPro" id="IPR008927">
    <property type="entry name" value="6-PGluconate_DH-like_C_sf"/>
</dbReference>
<feature type="domain" description="Pyrroline-5-carboxylate reductase catalytic N-terminal" evidence="8">
    <location>
        <begin position="9"/>
        <end position="99"/>
    </location>
</feature>
<dbReference type="GO" id="GO:0005737">
    <property type="term" value="C:cytoplasm"/>
    <property type="evidence" value="ECO:0007669"/>
    <property type="project" value="UniProtKB-SubCell"/>
</dbReference>
<evidence type="ECO:0000256" key="4">
    <source>
        <dbReference type="HAMAP-Rule" id="MF_01925"/>
    </source>
</evidence>
<evidence type="ECO:0000256" key="6">
    <source>
        <dbReference type="PIRSR" id="PIRSR000193-1"/>
    </source>
</evidence>
<evidence type="ECO:0000256" key="5">
    <source>
        <dbReference type="NCBIfam" id="TIGR00112"/>
    </source>
</evidence>
<dbReference type="SUPFAM" id="SSF51735">
    <property type="entry name" value="NAD(P)-binding Rossmann-fold domains"/>
    <property type="match status" value="1"/>
</dbReference>
<keyword evidence="4 7" id="KW-0641">Proline biosynthesis</keyword>
<sequence>MTLEGLSSVAILGAGKIGGAFVRQILQKTGIRVYATGRRVETLRGAESLGAVATRDNDEAVRRSELVVIAVKPYHFPQLLSEVKQESWKGKIVVSLMAGVKLATLRAALHGAKVFRAMPNLNAYVGKSSTAVSENLYDDASRTVEEFLGLFGQVYWVPEEYLDVWTGLAGSGPAFIAEVLDALAMGAVAAGMPRELSYKAVLDVLEGTAILLKNGFYQHPAMLRDDVTTPAGTTIRGLMVLESGGVKATLMKVIEAAARRSREIGNEIDSRIREKINSRIGHTA</sequence>
<dbReference type="HOGENOM" id="CLU_042344_4_1_2"/>
<dbReference type="EC" id="1.5.1.2" evidence="4 5"/>
<accession>A1S1A4</accession>
<dbReference type="STRING" id="368408.Tpen_1839"/>
<dbReference type="EnsemblBacteria" id="ABL79234">
    <property type="protein sequence ID" value="ABL79234"/>
    <property type="gene ID" value="Tpen_1839"/>
</dbReference>
<name>A1S1A4_THEPD</name>
<dbReference type="Gene3D" id="3.40.50.720">
    <property type="entry name" value="NAD(P)-binding Rossmann-like Domain"/>
    <property type="match status" value="1"/>
</dbReference>
<evidence type="ECO:0000256" key="7">
    <source>
        <dbReference type="RuleBase" id="RU003903"/>
    </source>
</evidence>
<keyword evidence="11" id="KW-1185">Reference proteome</keyword>
<evidence type="ECO:0000313" key="11">
    <source>
        <dbReference type="Proteomes" id="UP000000641"/>
    </source>
</evidence>
<feature type="domain" description="Pyrroline-5-carboxylate reductase dimerisation" evidence="9">
    <location>
        <begin position="159"/>
        <end position="263"/>
    </location>
</feature>
<comment type="catalytic activity">
    <reaction evidence="4">
        <text>L-proline + NAD(+) = (S)-1-pyrroline-5-carboxylate + NADH + 2 H(+)</text>
        <dbReference type="Rhea" id="RHEA:14105"/>
        <dbReference type="ChEBI" id="CHEBI:15378"/>
        <dbReference type="ChEBI" id="CHEBI:17388"/>
        <dbReference type="ChEBI" id="CHEBI:57540"/>
        <dbReference type="ChEBI" id="CHEBI:57945"/>
        <dbReference type="ChEBI" id="CHEBI:60039"/>
        <dbReference type="EC" id="1.5.1.2"/>
    </reaction>
</comment>
<dbReference type="EMBL" id="CP000505">
    <property type="protein sequence ID" value="ABL79234.1"/>
    <property type="molecule type" value="Genomic_DNA"/>
</dbReference>
<dbReference type="KEGG" id="tpe:Tpen_1839"/>
<keyword evidence="4 7" id="KW-0028">Amino-acid biosynthesis</keyword>
<keyword evidence="4" id="KW-0963">Cytoplasm</keyword>
<keyword evidence="3 4" id="KW-0560">Oxidoreductase</keyword>
<evidence type="ECO:0000256" key="2">
    <source>
        <dbReference type="ARBA" id="ARBA00022857"/>
    </source>
</evidence>
<protein>
    <recommendedName>
        <fullName evidence="4 5">Pyrroline-5-carboxylate reductase</fullName>
        <shortName evidence="4">P5C reductase</shortName>
        <shortName evidence="4">P5CR</shortName>
        <ecNumber evidence="4 5">1.5.1.2</ecNumber>
    </recommendedName>
    <alternativeName>
        <fullName evidence="4">PCA reductase</fullName>
    </alternativeName>
</protein>
<dbReference type="RefSeq" id="WP_011753499.1">
    <property type="nucleotide sequence ID" value="NC_008698.1"/>
</dbReference>
<dbReference type="eggNOG" id="arCOG00455">
    <property type="taxonomic scope" value="Archaea"/>
</dbReference>
<organism evidence="10 11">
    <name type="scientific">Thermofilum pendens (strain DSM 2475 / Hrk 5)</name>
    <dbReference type="NCBI Taxonomy" id="368408"/>
    <lineage>
        <taxon>Archaea</taxon>
        <taxon>Thermoproteota</taxon>
        <taxon>Thermoprotei</taxon>
        <taxon>Thermofilales</taxon>
        <taxon>Thermofilaceae</taxon>
        <taxon>Thermofilum</taxon>
    </lineage>
</organism>
<dbReference type="Proteomes" id="UP000000641">
    <property type="component" value="Chromosome"/>
</dbReference>
<comment type="similarity">
    <text evidence="1 4 7">Belongs to the pyrroline-5-carboxylate reductase family.</text>
</comment>
<dbReference type="InterPro" id="IPR036291">
    <property type="entry name" value="NAD(P)-bd_dom_sf"/>
</dbReference>
<dbReference type="HAMAP" id="MF_01925">
    <property type="entry name" value="P5C_reductase"/>
    <property type="match status" value="1"/>
</dbReference>